<feature type="region of interest" description="Disordered" evidence="1">
    <location>
        <begin position="44"/>
        <end position="76"/>
    </location>
</feature>
<dbReference type="Proteomes" id="UP000824469">
    <property type="component" value="Unassembled WGS sequence"/>
</dbReference>
<name>A0AA38G533_TAXCH</name>
<feature type="non-terminal residue" evidence="2">
    <location>
        <position position="128"/>
    </location>
</feature>
<protein>
    <submittedName>
        <fullName evidence="2">Uncharacterized protein</fullName>
    </submittedName>
</protein>
<dbReference type="EMBL" id="JAHRHJ020000005">
    <property type="protein sequence ID" value="KAH9315223.1"/>
    <property type="molecule type" value="Genomic_DNA"/>
</dbReference>
<dbReference type="AlphaFoldDB" id="A0AA38G533"/>
<evidence type="ECO:0000313" key="2">
    <source>
        <dbReference type="EMBL" id="KAH9315223.1"/>
    </source>
</evidence>
<comment type="caution">
    <text evidence="2">The sequence shown here is derived from an EMBL/GenBank/DDBJ whole genome shotgun (WGS) entry which is preliminary data.</text>
</comment>
<evidence type="ECO:0000313" key="3">
    <source>
        <dbReference type="Proteomes" id="UP000824469"/>
    </source>
</evidence>
<reference evidence="2 3" key="1">
    <citation type="journal article" date="2021" name="Nat. Plants">
        <title>The Taxus genome provides insights into paclitaxel biosynthesis.</title>
        <authorList>
            <person name="Xiong X."/>
            <person name="Gou J."/>
            <person name="Liao Q."/>
            <person name="Li Y."/>
            <person name="Zhou Q."/>
            <person name="Bi G."/>
            <person name="Li C."/>
            <person name="Du R."/>
            <person name="Wang X."/>
            <person name="Sun T."/>
            <person name="Guo L."/>
            <person name="Liang H."/>
            <person name="Lu P."/>
            <person name="Wu Y."/>
            <person name="Zhang Z."/>
            <person name="Ro D.K."/>
            <person name="Shang Y."/>
            <person name="Huang S."/>
            <person name="Yan J."/>
        </authorList>
    </citation>
    <scope>NUCLEOTIDE SEQUENCE [LARGE SCALE GENOMIC DNA]</scope>
    <source>
        <strain evidence="2">Ta-2019</strain>
    </source>
</reference>
<evidence type="ECO:0000256" key="1">
    <source>
        <dbReference type="SAM" id="MobiDB-lite"/>
    </source>
</evidence>
<gene>
    <name evidence="2" type="ORF">KI387_023850</name>
</gene>
<keyword evidence="3" id="KW-1185">Reference proteome</keyword>
<organism evidence="2 3">
    <name type="scientific">Taxus chinensis</name>
    <name type="common">Chinese yew</name>
    <name type="synonym">Taxus wallichiana var. chinensis</name>
    <dbReference type="NCBI Taxonomy" id="29808"/>
    <lineage>
        <taxon>Eukaryota</taxon>
        <taxon>Viridiplantae</taxon>
        <taxon>Streptophyta</taxon>
        <taxon>Embryophyta</taxon>
        <taxon>Tracheophyta</taxon>
        <taxon>Spermatophyta</taxon>
        <taxon>Pinopsida</taxon>
        <taxon>Pinidae</taxon>
        <taxon>Conifers II</taxon>
        <taxon>Cupressales</taxon>
        <taxon>Taxaceae</taxon>
        <taxon>Taxus</taxon>
    </lineage>
</organism>
<sequence length="128" mass="14520">MANCSGHLGLEDANRPDRPKWRTFVLSSWDIWAAEGHEGRCEAGRFSRREKKTSAAFRTSGTKGREPDTDRTNRKPICPIRSRHCVTVRQRDEEGLDFGRIGRNRILSHEALGHPGQKDAVAVKIWQA</sequence>
<proteinExistence type="predicted"/>
<feature type="compositionally biased region" description="Basic and acidic residues" evidence="1">
    <location>
        <begin position="63"/>
        <end position="73"/>
    </location>
</feature>
<accession>A0AA38G533</accession>